<dbReference type="EMBL" id="CP146275">
    <property type="protein sequence ID" value="WWT32906.1"/>
    <property type="molecule type" value="Genomic_DNA"/>
</dbReference>
<reference evidence="1 2" key="1">
    <citation type="submission" date="2024-02" db="EMBL/GenBank/DDBJ databases">
        <title>Complete genome sequence of Pelagibacterium nitratireducens ZH15.</title>
        <authorList>
            <person name="Zhao L.H."/>
        </authorList>
    </citation>
    <scope>NUCLEOTIDE SEQUENCE [LARGE SCALE GENOMIC DNA]</scope>
    <source>
        <strain evidence="1 2">ZH15</strain>
    </source>
</reference>
<sequence>MPGFQIEETIVAGCAAFSKKCGLYVDPGAIAAHAKQIASLNLEATRTGVTFSASKPIPDDLVEKLAVSSRGEKGF</sequence>
<dbReference type="SUPFAM" id="SSF159888">
    <property type="entry name" value="YdhG-like"/>
    <property type="match status" value="1"/>
</dbReference>
<gene>
    <name evidence="1" type="ORF">V6617_00035</name>
</gene>
<dbReference type="Gene3D" id="3.90.1150.200">
    <property type="match status" value="1"/>
</dbReference>
<organism evidence="1 2">
    <name type="scientific">Pelagibacterium nitratireducens</name>
    <dbReference type="NCBI Taxonomy" id="1046114"/>
    <lineage>
        <taxon>Bacteria</taxon>
        <taxon>Pseudomonadati</taxon>
        <taxon>Pseudomonadota</taxon>
        <taxon>Alphaproteobacteria</taxon>
        <taxon>Hyphomicrobiales</taxon>
        <taxon>Devosiaceae</taxon>
        <taxon>Pelagibacterium</taxon>
    </lineage>
</organism>
<dbReference type="Proteomes" id="UP001369958">
    <property type="component" value="Chromosome"/>
</dbReference>
<accession>A0ABZ2I2W6</accession>
<evidence type="ECO:0000313" key="1">
    <source>
        <dbReference type="EMBL" id="WWT32906.1"/>
    </source>
</evidence>
<proteinExistence type="predicted"/>
<name>A0ABZ2I2W6_9HYPH</name>
<protein>
    <submittedName>
        <fullName evidence="1">Uncharacterized protein</fullName>
    </submittedName>
</protein>
<evidence type="ECO:0000313" key="2">
    <source>
        <dbReference type="Proteomes" id="UP001369958"/>
    </source>
</evidence>
<keyword evidence="2" id="KW-1185">Reference proteome</keyword>
<dbReference type="RefSeq" id="WP_338608329.1">
    <property type="nucleotide sequence ID" value="NZ_CP146275.1"/>
</dbReference>